<name>A0A1V6RAQ6_9EURO</name>
<dbReference type="SUPFAM" id="SSF51735">
    <property type="entry name" value="NAD(P)-binding Rossmann-fold domains"/>
    <property type="match status" value="1"/>
</dbReference>
<evidence type="ECO:0000313" key="8">
    <source>
        <dbReference type="EMBL" id="OQD98272.1"/>
    </source>
</evidence>
<dbReference type="Pfam" id="PF01565">
    <property type="entry name" value="FAD_binding_4"/>
    <property type="match status" value="1"/>
</dbReference>
<comment type="similarity">
    <text evidence="2">Belongs to the oxygen-dependent FAD-linked oxidoreductase family.</text>
</comment>
<dbReference type="PROSITE" id="PS51387">
    <property type="entry name" value="FAD_PCMH"/>
    <property type="match status" value="1"/>
</dbReference>
<dbReference type="Gene3D" id="3.30.465.10">
    <property type="match status" value="1"/>
</dbReference>
<dbReference type="InterPro" id="IPR016166">
    <property type="entry name" value="FAD-bd_PCMH"/>
</dbReference>
<dbReference type="PANTHER" id="PTHR42973">
    <property type="entry name" value="BINDING OXIDOREDUCTASE, PUTATIVE (AFU_ORTHOLOGUE AFUA_1G17690)-RELATED"/>
    <property type="match status" value="1"/>
</dbReference>
<dbReference type="InterPro" id="IPR016169">
    <property type="entry name" value="FAD-bd_PCMH_sub2"/>
</dbReference>
<evidence type="ECO:0000256" key="5">
    <source>
        <dbReference type="ARBA" id="ARBA00023002"/>
    </source>
</evidence>
<dbReference type="InterPro" id="IPR036318">
    <property type="entry name" value="FAD-bd_PCMH-like_sf"/>
</dbReference>
<dbReference type="STRING" id="29845.A0A1V6RAQ6"/>
<dbReference type="AlphaFoldDB" id="A0A1V6RAQ6"/>
<dbReference type="Proteomes" id="UP000191518">
    <property type="component" value="Unassembled WGS sequence"/>
</dbReference>
<dbReference type="Gene3D" id="3.90.25.10">
    <property type="entry name" value="UDP-galactose 4-epimerase, domain 1"/>
    <property type="match status" value="1"/>
</dbReference>
<dbReference type="InterPro" id="IPR036291">
    <property type="entry name" value="NAD(P)-bd_dom_sf"/>
</dbReference>
<evidence type="ECO:0000256" key="3">
    <source>
        <dbReference type="ARBA" id="ARBA00022630"/>
    </source>
</evidence>
<evidence type="ECO:0000256" key="2">
    <source>
        <dbReference type="ARBA" id="ARBA00005466"/>
    </source>
</evidence>
<evidence type="ECO:0000256" key="6">
    <source>
        <dbReference type="SAM" id="Phobius"/>
    </source>
</evidence>
<keyword evidence="4" id="KW-0274">FAD</keyword>
<dbReference type="CDD" id="cd05251">
    <property type="entry name" value="NmrA_like_SDR_a"/>
    <property type="match status" value="1"/>
</dbReference>
<accession>A0A1V6RAQ6</accession>
<evidence type="ECO:0000313" key="9">
    <source>
        <dbReference type="Proteomes" id="UP000191518"/>
    </source>
</evidence>
<dbReference type="GO" id="GO:0071949">
    <property type="term" value="F:FAD binding"/>
    <property type="evidence" value="ECO:0007669"/>
    <property type="project" value="InterPro"/>
</dbReference>
<dbReference type="SUPFAM" id="SSF56176">
    <property type="entry name" value="FAD-binding/transporter-associated domain-like"/>
    <property type="match status" value="1"/>
</dbReference>
<dbReference type="InterPro" id="IPR050416">
    <property type="entry name" value="FAD-linked_Oxidoreductase"/>
</dbReference>
<keyword evidence="9" id="KW-1185">Reference proteome</keyword>
<dbReference type="Pfam" id="PF05368">
    <property type="entry name" value="NmrA"/>
    <property type="match status" value="1"/>
</dbReference>
<comment type="caution">
    <text evidence="8">The sequence shown here is derived from an EMBL/GenBank/DDBJ whole genome shotgun (WGS) entry which is preliminary data.</text>
</comment>
<dbReference type="PANTHER" id="PTHR42973:SF39">
    <property type="entry name" value="FAD-BINDING PCMH-TYPE DOMAIN-CONTAINING PROTEIN"/>
    <property type="match status" value="1"/>
</dbReference>
<dbReference type="Gene3D" id="3.40.462.20">
    <property type="match status" value="1"/>
</dbReference>
<dbReference type="InterPro" id="IPR008030">
    <property type="entry name" value="NmrA-like"/>
</dbReference>
<feature type="domain" description="FAD-binding PCMH-type" evidence="7">
    <location>
        <begin position="470"/>
        <end position="658"/>
    </location>
</feature>
<comment type="cofactor">
    <cofactor evidence="1">
        <name>FAD</name>
        <dbReference type="ChEBI" id="CHEBI:57692"/>
    </cofactor>
</comment>
<keyword evidence="6" id="KW-0812">Transmembrane</keyword>
<proteinExistence type="inferred from homology"/>
<dbReference type="GO" id="GO:0016491">
    <property type="term" value="F:oxidoreductase activity"/>
    <property type="evidence" value="ECO:0007669"/>
    <property type="project" value="UniProtKB-KW"/>
</dbReference>
<keyword evidence="6" id="KW-0472">Membrane</keyword>
<feature type="transmembrane region" description="Helical" evidence="6">
    <location>
        <begin position="344"/>
        <end position="370"/>
    </location>
</feature>
<protein>
    <recommendedName>
        <fullName evidence="7">FAD-binding PCMH-type domain-containing protein</fullName>
    </recommendedName>
</protein>
<dbReference type="Gene3D" id="3.40.50.720">
    <property type="entry name" value="NAD(P)-binding Rossmann-like Domain"/>
    <property type="match status" value="1"/>
</dbReference>
<gene>
    <name evidence="8" type="ORF">PENVUL_c072G04319</name>
</gene>
<sequence>MTVFSERKTITVVGATGKQGGSVARSLLQNPEFRVRCLTRDGSSKKANELRTMGADVVQTDGFDDDSTRDAIAGSWGIFINNGYSNTDDVREGRYELDFGNRILQSSAATGIPNVVFSSQPSAGELTNGQIRTPILDVKAWGESWGRANPAFKAFTPIMCSWYLEDFLMPSFYQGFGGFPMQMDSDGLFTLRSPLIGGGERVPWICIEEDFGDLVHGIFLNPARWNRRTVQAVGDIVSFADVVETFVRVRKQPARFIGYKDPATFPAFEKPELKESKDVFSFYQIREALVNLHQFHNGKCGGEDVARIFLKLEIGPEHLSGSSVIVGTIHGYYNSKTLTHGGPLYLGSLFMAFWLGGIIAILALGLRPYLSDSLESRCRCGPHDDCWPSPAAWGALNSTIGGNLVQLRPVGAVCHEAQYSNGPCSELIQHFHNTTWRVENPAALQVHTWEHSRPLKESCHVIDPPEVGRCDQGRVAHYSAYVRSVAAVKEVVQFAASHRLRLAIRNTGHDLAGRSSAPNSLQLHTAGLKGIHHVESFIPRAPPGKSVPSEGPAVTVGAGVLTGELYSAAAESGYTVVGGSCSTVGIAGGWMQGGGYGILTPSRGLGVDNVLEIGVVTAQGVYVTANQYQNQDLFWALRGGGGGTFGVIVHVTFRTYPDVPAVVSKLNIFSPHGPNSAFWDTITDLLQTIPALVDRGDAVLAFTMPVLPGNQSFLTIESYLLNDTHTGSRDSIDKLRRRIEERGLSVESSDEAFDGLSTYLALSKGLDQAGLGMMTASRLVSRDLMTSIQGPSQISQTLAQLSYGPGDVISLEGMVGGPAVERKGITDSAIHPSWRSASMSLTLGRSLPSAPDWVAYDSIQRELATTQLPALQSLEKGAMGGYLGIPFAYESNPSQVFWGSHYDRLLALKGRLDPDDLFLTRLGVNSERWDEEGMCRLDWMQAYLRRYYSYIDRVRSWTAQMFHEYLETS</sequence>
<evidence type="ECO:0000256" key="4">
    <source>
        <dbReference type="ARBA" id="ARBA00022827"/>
    </source>
</evidence>
<keyword evidence="5" id="KW-0560">Oxidoreductase</keyword>
<dbReference type="EMBL" id="MDYP01000072">
    <property type="protein sequence ID" value="OQD98272.1"/>
    <property type="molecule type" value="Genomic_DNA"/>
</dbReference>
<organism evidence="8 9">
    <name type="scientific">Penicillium vulpinum</name>
    <dbReference type="NCBI Taxonomy" id="29845"/>
    <lineage>
        <taxon>Eukaryota</taxon>
        <taxon>Fungi</taxon>
        <taxon>Dikarya</taxon>
        <taxon>Ascomycota</taxon>
        <taxon>Pezizomycotina</taxon>
        <taxon>Eurotiomycetes</taxon>
        <taxon>Eurotiomycetidae</taxon>
        <taxon>Eurotiales</taxon>
        <taxon>Aspergillaceae</taxon>
        <taxon>Penicillium</taxon>
    </lineage>
</organism>
<evidence type="ECO:0000259" key="7">
    <source>
        <dbReference type="PROSITE" id="PS51387"/>
    </source>
</evidence>
<dbReference type="InterPro" id="IPR006094">
    <property type="entry name" value="Oxid_FAD_bind_N"/>
</dbReference>
<reference evidence="9" key="1">
    <citation type="journal article" date="2017" name="Nat. Microbiol.">
        <title>Global analysis of biosynthetic gene clusters reveals vast potential of secondary metabolite production in Penicillium species.</title>
        <authorList>
            <person name="Nielsen J.C."/>
            <person name="Grijseels S."/>
            <person name="Prigent S."/>
            <person name="Ji B."/>
            <person name="Dainat J."/>
            <person name="Nielsen K.F."/>
            <person name="Frisvad J.C."/>
            <person name="Workman M."/>
            <person name="Nielsen J."/>
        </authorList>
    </citation>
    <scope>NUCLEOTIDE SEQUENCE [LARGE SCALE GENOMIC DNA]</scope>
    <source>
        <strain evidence="9">IBT 29486</strain>
    </source>
</reference>
<keyword evidence="6" id="KW-1133">Transmembrane helix</keyword>
<evidence type="ECO:0000256" key="1">
    <source>
        <dbReference type="ARBA" id="ARBA00001974"/>
    </source>
</evidence>
<keyword evidence="3" id="KW-0285">Flavoprotein</keyword>